<evidence type="ECO:0000313" key="8">
    <source>
        <dbReference type="Proteomes" id="UP001596472"/>
    </source>
</evidence>
<organism evidence="7 8">
    <name type="scientific">Haloferula chungangensis</name>
    <dbReference type="NCBI Taxonomy" id="1048331"/>
    <lineage>
        <taxon>Bacteria</taxon>
        <taxon>Pseudomonadati</taxon>
        <taxon>Verrucomicrobiota</taxon>
        <taxon>Verrucomicrobiia</taxon>
        <taxon>Verrucomicrobiales</taxon>
        <taxon>Verrucomicrobiaceae</taxon>
        <taxon>Haloferula</taxon>
    </lineage>
</organism>
<dbReference type="PANTHER" id="PTHR34605">
    <property type="entry name" value="PHAGE_INTEGRASE DOMAIN-CONTAINING PROTEIN"/>
    <property type="match status" value="1"/>
</dbReference>
<evidence type="ECO:0000259" key="6">
    <source>
        <dbReference type="PROSITE" id="PS51900"/>
    </source>
</evidence>
<dbReference type="EMBL" id="JBHTBS010000019">
    <property type="protein sequence ID" value="MFC7339552.1"/>
    <property type="molecule type" value="Genomic_DNA"/>
</dbReference>
<dbReference type="InterPro" id="IPR002104">
    <property type="entry name" value="Integrase_catalytic"/>
</dbReference>
<dbReference type="InterPro" id="IPR052925">
    <property type="entry name" value="Phage_Integrase-like_Recomb"/>
</dbReference>
<evidence type="ECO:0000256" key="4">
    <source>
        <dbReference type="PROSITE-ProRule" id="PRU01248"/>
    </source>
</evidence>
<keyword evidence="3" id="KW-0233">DNA recombination</keyword>
<proteinExistence type="predicted"/>
<dbReference type="PROSITE" id="PS51898">
    <property type="entry name" value="TYR_RECOMBINASE"/>
    <property type="match status" value="1"/>
</dbReference>
<name>A0ABW2LAU7_9BACT</name>
<dbReference type="Gene3D" id="1.10.150.130">
    <property type="match status" value="1"/>
</dbReference>
<dbReference type="Proteomes" id="UP001596472">
    <property type="component" value="Unassembled WGS sequence"/>
</dbReference>
<dbReference type="InterPro" id="IPR011010">
    <property type="entry name" value="DNA_brk_join_enz"/>
</dbReference>
<dbReference type="Gene3D" id="1.10.443.10">
    <property type="entry name" value="Intergrase catalytic core"/>
    <property type="match status" value="1"/>
</dbReference>
<keyword evidence="1" id="KW-0229">DNA integration</keyword>
<evidence type="ECO:0000259" key="5">
    <source>
        <dbReference type="PROSITE" id="PS51898"/>
    </source>
</evidence>
<gene>
    <name evidence="7" type="ORF">ACFQY0_20340</name>
</gene>
<dbReference type="RefSeq" id="WP_379716584.1">
    <property type="nucleotide sequence ID" value="NZ_JBHTBS010000019.1"/>
</dbReference>
<dbReference type="InterPro" id="IPR044068">
    <property type="entry name" value="CB"/>
</dbReference>
<accession>A0ABW2LAU7</accession>
<dbReference type="Pfam" id="PF00589">
    <property type="entry name" value="Phage_integrase"/>
    <property type="match status" value="1"/>
</dbReference>
<dbReference type="CDD" id="cd00799">
    <property type="entry name" value="INT_Cre_C"/>
    <property type="match status" value="1"/>
</dbReference>
<comment type="caution">
    <text evidence="7">The sequence shown here is derived from an EMBL/GenBank/DDBJ whole genome shotgun (WGS) entry which is preliminary data.</text>
</comment>
<keyword evidence="8" id="KW-1185">Reference proteome</keyword>
<dbReference type="InterPro" id="IPR010998">
    <property type="entry name" value="Integrase_recombinase_N"/>
</dbReference>
<dbReference type="SUPFAM" id="SSF47823">
    <property type="entry name" value="lambda integrase-like, N-terminal domain"/>
    <property type="match status" value="1"/>
</dbReference>
<evidence type="ECO:0000256" key="2">
    <source>
        <dbReference type="ARBA" id="ARBA00023125"/>
    </source>
</evidence>
<dbReference type="InterPro" id="IPR004107">
    <property type="entry name" value="Integrase_SAM-like_N"/>
</dbReference>
<feature type="domain" description="Core-binding (CB)" evidence="6">
    <location>
        <begin position="16"/>
        <end position="95"/>
    </location>
</feature>
<sequence length="328" mass="36243">MNPSDSLAKSDGSIRPVLPPVVAALFDEDVTDGSAKAYLSDLNHFVEWCQHHGQPVLPCSSLALVQFLTEHAEGYSMATVERRAAAVSWAHRKAGFLGPDNPRTTPVVVECLRLLRRRYRETKQKQARELSTELTRALVDECRDDNNTTLGLRDRAMLLIGFAGAFRRSELVRIAVEDLEWRKQGVEINVRWSKTDQEGRGLVKYITAGQVPATDPVATLKGWLEISGIESGPVFRRVFKDGSVGSTGLSDKAVFNTIKSRMRAVGLEDWDDFSPHSLRSGFASVAAENGASIQAIKGQGGWKSDRTAMRYIRRRDGWESSAASKLGL</sequence>
<dbReference type="Pfam" id="PF02899">
    <property type="entry name" value="Phage_int_SAM_1"/>
    <property type="match status" value="1"/>
</dbReference>
<reference evidence="8" key="1">
    <citation type="journal article" date="2019" name="Int. J. Syst. Evol. Microbiol.">
        <title>The Global Catalogue of Microorganisms (GCM) 10K type strain sequencing project: providing services to taxonomists for standard genome sequencing and annotation.</title>
        <authorList>
            <consortium name="The Broad Institute Genomics Platform"/>
            <consortium name="The Broad Institute Genome Sequencing Center for Infectious Disease"/>
            <person name="Wu L."/>
            <person name="Ma J."/>
        </authorList>
    </citation>
    <scope>NUCLEOTIDE SEQUENCE [LARGE SCALE GENOMIC DNA]</scope>
    <source>
        <strain evidence="8">CGMCC 4.1467</strain>
    </source>
</reference>
<dbReference type="PROSITE" id="PS51900">
    <property type="entry name" value="CB"/>
    <property type="match status" value="1"/>
</dbReference>
<dbReference type="InterPro" id="IPR013762">
    <property type="entry name" value="Integrase-like_cat_sf"/>
</dbReference>
<evidence type="ECO:0000313" key="7">
    <source>
        <dbReference type="EMBL" id="MFC7339552.1"/>
    </source>
</evidence>
<feature type="domain" description="Tyr recombinase" evidence="5">
    <location>
        <begin position="125"/>
        <end position="325"/>
    </location>
</feature>
<evidence type="ECO:0000256" key="1">
    <source>
        <dbReference type="ARBA" id="ARBA00022908"/>
    </source>
</evidence>
<keyword evidence="2 4" id="KW-0238">DNA-binding</keyword>
<dbReference type="PANTHER" id="PTHR34605:SF4">
    <property type="entry name" value="DNA ADENINE METHYLTRANSFERASE"/>
    <property type="match status" value="1"/>
</dbReference>
<evidence type="ECO:0000256" key="3">
    <source>
        <dbReference type="ARBA" id="ARBA00023172"/>
    </source>
</evidence>
<protein>
    <submittedName>
        <fullName evidence="7">Site-specific integrase</fullName>
    </submittedName>
</protein>
<dbReference type="SUPFAM" id="SSF56349">
    <property type="entry name" value="DNA breaking-rejoining enzymes"/>
    <property type="match status" value="1"/>
</dbReference>